<evidence type="ECO:0000256" key="1">
    <source>
        <dbReference type="ARBA" id="ARBA00004162"/>
    </source>
</evidence>
<evidence type="ECO:0000256" key="4">
    <source>
        <dbReference type="ARBA" id="ARBA00022692"/>
    </source>
</evidence>
<keyword evidence="7" id="KW-0811">Translocation</keyword>
<keyword evidence="5" id="KW-0653">Protein transport</keyword>
<dbReference type="EMBL" id="UINC01016448">
    <property type="protein sequence ID" value="SVA68472.1"/>
    <property type="molecule type" value="Genomic_DNA"/>
</dbReference>
<evidence type="ECO:0000313" key="10">
    <source>
        <dbReference type="EMBL" id="SVA68472.1"/>
    </source>
</evidence>
<evidence type="ECO:0000256" key="7">
    <source>
        <dbReference type="ARBA" id="ARBA00023010"/>
    </source>
</evidence>
<dbReference type="PRINTS" id="PR01853">
    <property type="entry name" value="YAJCTRNLCASE"/>
</dbReference>
<protein>
    <recommendedName>
        <fullName evidence="11">Sec translocon accessory complex subunit YajC</fullName>
    </recommendedName>
</protein>
<evidence type="ECO:0008006" key="11">
    <source>
        <dbReference type="Google" id="ProtNLM"/>
    </source>
</evidence>
<evidence type="ECO:0000256" key="5">
    <source>
        <dbReference type="ARBA" id="ARBA00022927"/>
    </source>
</evidence>
<evidence type="ECO:0000256" key="2">
    <source>
        <dbReference type="ARBA" id="ARBA00022448"/>
    </source>
</evidence>
<keyword evidence="6 9" id="KW-1133">Transmembrane helix</keyword>
<dbReference type="PANTHER" id="PTHR33909">
    <property type="entry name" value="SEC TRANSLOCON ACCESSORY COMPLEX SUBUNIT YAJC"/>
    <property type="match status" value="1"/>
</dbReference>
<dbReference type="AlphaFoldDB" id="A0A381XVH6"/>
<dbReference type="InterPro" id="IPR003849">
    <property type="entry name" value="Preprotein_translocase_YajC"/>
</dbReference>
<evidence type="ECO:0000256" key="3">
    <source>
        <dbReference type="ARBA" id="ARBA00022475"/>
    </source>
</evidence>
<evidence type="ECO:0000256" key="9">
    <source>
        <dbReference type="SAM" id="Phobius"/>
    </source>
</evidence>
<dbReference type="GO" id="GO:0015031">
    <property type="term" value="P:protein transport"/>
    <property type="evidence" value="ECO:0007669"/>
    <property type="project" value="UniProtKB-KW"/>
</dbReference>
<keyword evidence="4 9" id="KW-0812">Transmembrane</keyword>
<dbReference type="GO" id="GO:0005886">
    <property type="term" value="C:plasma membrane"/>
    <property type="evidence" value="ECO:0007669"/>
    <property type="project" value="UniProtKB-SubCell"/>
</dbReference>
<keyword evidence="8 9" id="KW-0472">Membrane</keyword>
<gene>
    <name evidence="10" type="ORF">METZ01_LOCUS121326</name>
</gene>
<name>A0A381XVH6_9ZZZZ</name>
<reference evidence="10" key="1">
    <citation type="submission" date="2018-05" db="EMBL/GenBank/DDBJ databases">
        <authorList>
            <person name="Lanie J.A."/>
            <person name="Ng W.-L."/>
            <person name="Kazmierczak K.M."/>
            <person name="Andrzejewski T.M."/>
            <person name="Davidsen T.M."/>
            <person name="Wayne K.J."/>
            <person name="Tettelin H."/>
            <person name="Glass J.I."/>
            <person name="Rusch D."/>
            <person name="Podicherti R."/>
            <person name="Tsui H.-C.T."/>
            <person name="Winkler M.E."/>
        </authorList>
    </citation>
    <scope>NUCLEOTIDE SEQUENCE</scope>
</reference>
<organism evidence="10">
    <name type="scientific">marine metagenome</name>
    <dbReference type="NCBI Taxonomy" id="408172"/>
    <lineage>
        <taxon>unclassified sequences</taxon>
        <taxon>metagenomes</taxon>
        <taxon>ecological metagenomes</taxon>
    </lineage>
</organism>
<dbReference type="PANTHER" id="PTHR33909:SF1">
    <property type="entry name" value="SEC TRANSLOCON ACCESSORY COMPLEX SUBUNIT YAJC"/>
    <property type="match status" value="1"/>
</dbReference>
<proteinExistence type="predicted"/>
<dbReference type="Pfam" id="PF02699">
    <property type="entry name" value="YajC"/>
    <property type="match status" value="1"/>
</dbReference>
<keyword evidence="2" id="KW-0813">Transport</keyword>
<evidence type="ECO:0000256" key="6">
    <source>
        <dbReference type="ARBA" id="ARBA00022989"/>
    </source>
</evidence>
<feature type="transmembrane region" description="Helical" evidence="9">
    <location>
        <begin position="6"/>
        <end position="26"/>
    </location>
</feature>
<keyword evidence="3" id="KW-1003">Cell membrane</keyword>
<accession>A0A381XVH6</accession>
<comment type="subcellular location">
    <subcellularLocation>
        <location evidence="1">Cell membrane</location>
        <topology evidence="1">Single-pass membrane protein</topology>
    </subcellularLocation>
</comment>
<evidence type="ECO:0000256" key="8">
    <source>
        <dbReference type="ARBA" id="ARBA00023136"/>
    </source>
</evidence>
<dbReference type="SMART" id="SM01323">
    <property type="entry name" value="YajC"/>
    <property type="match status" value="1"/>
</dbReference>
<sequence length="97" mass="10765">MNETLTFLDPTLLLLIGFMVLIYFLMIRPENKRRKAHQDMLSSIEVGDEIVTSGGIMGKVTKVSEQFLEVSVANNVKLRVQNTAVSNILPKGTLSSL</sequence>
<dbReference type="NCBIfam" id="TIGR00739">
    <property type="entry name" value="yajC"/>
    <property type="match status" value="1"/>
</dbReference>